<evidence type="ECO:0000256" key="1">
    <source>
        <dbReference type="ARBA" id="ARBA00023015"/>
    </source>
</evidence>
<dbReference type="InterPro" id="IPR000485">
    <property type="entry name" value="AsnC-type_HTH_dom"/>
</dbReference>
<reference evidence="7" key="1">
    <citation type="submission" date="2015-09" db="EMBL/GenBank/DDBJ databases">
        <authorList>
            <person name="Rodrigo-Torres Lidia"/>
            <person name="Arahal R.David."/>
        </authorList>
    </citation>
    <scope>NUCLEOTIDE SEQUENCE [LARGE SCALE GENOMIC DNA]</scope>
    <source>
        <strain evidence="7">CECT 7735</strain>
    </source>
</reference>
<evidence type="ECO:0000256" key="4">
    <source>
        <dbReference type="SAM" id="MobiDB-lite"/>
    </source>
</evidence>
<dbReference type="SUPFAM" id="SSF54909">
    <property type="entry name" value="Dimeric alpha+beta barrel"/>
    <property type="match status" value="1"/>
</dbReference>
<dbReference type="GO" id="GO:0043565">
    <property type="term" value="F:sequence-specific DNA binding"/>
    <property type="evidence" value="ECO:0007669"/>
    <property type="project" value="InterPro"/>
</dbReference>
<dbReference type="InterPro" id="IPR019888">
    <property type="entry name" value="Tscrpt_reg_AsnC-like"/>
</dbReference>
<name>A0A0P1IRA5_9RHOB</name>
<dbReference type="AlphaFoldDB" id="A0A0P1IRA5"/>
<dbReference type="GO" id="GO:0043200">
    <property type="term" value="P:response to amino acid"/>
    <property type="evidence" value="ECO:0007669"/>
    <property type="project" value="TreeGrafter"/>
</dbReference>
<dbReference type="PROSITE" id="PS00519">
    <property type="entry name" value="HTH_ASNC_1"/>
    <property type="match status" value="1"/>
</dbReference>
<dbReference type="RefSeq" id="WP_058311351.1">
    <property type="nucleotide sequence ID" value="NZ_CANLZE010000008.1"/>
</dbReference>
<dbReference type="CDD" id="cd00090">
    <property type="entry name" value="HTH_ARSR"/>
    <property type="match status" value="1"/>
</dbReference>
<keyword evidence="3" id="KW-0804">Transcription</keyword>
<dbReference type="GO" id="GO:0005829">
    <property type="term" value="C:cytosol"/>
    <property type="evidence" value="ECO:0007669"/>
    <property type="project" value="TreeGrafter"/>
</dbReference>
<dbReference type="Pfam" id="PF01037">
    <property type="entry name" value="AsnC_trans_reg"/>
    <property type="match status" value="1"/>
</dbReference>
<evidence type="ECO:0000256" key="2">
    <source>
        <dbReference type="ARBA" id="ARBA00023125"/>
    </source>
</evidence>
<dbReference type="GeneID" id="83881184"/>
<dbReference type="STRING" id="1715693.PH7735_02155"/>
<protein>
    <submittedName>
        <fullName evidence="6">Leucine-responsive regulatory protein</fullName>
    </submittedName>
</protein>
<evidence type="ECO:0000313" key="7">
    <source>
        <dbReference type="Proteomes" id="UP000051870"/>
    </source>
</evidence>
<gene>
    <name evidence="6" type="primary">lrp_10</name>
    <name evidence="6" type="ORF">PH7735_02155</name>
</gene>
<dbReference type="Proteomes" id="UP000051870">
    <property type="component" value="Unassembled WGS sequence"/>
</dbReference>
<dbReference type="SUPFAM" id="SSF46785">
    <property type="entry name" value="Winged helix' DNA-binding domain"/>
    <property type="match status" value="1"/>
</dbReference>
<organism evidence="6 7">
    <name type="scientific">Shimia thalassica</name>
    <dbReference type="NCBI Taxonomy" id="1715693"/>
    <lineage>
        <taxon>Bacteria</taxon>
        <taxon>Pseudomonadati</taxon>
        <taxon>Pseudomonadota</taxon>
        <taxon>Alphaproteobacteria</taxon>
        <taxon>Rhodobacterales</taxon>
        <taxon>Roseobacteraceae</taxon>
    </lineage>
</organism>
<dbReference type="EMBL" id="CYTW01000002">
    <property type="protein sequence ID" value="CUJ99050.1"/>
    <property type="molecule type" value="Genomic_DNA"/>
</dbReference>
<feature type="region of interest" description="Disordered" evidence="4">
    <location>
        <begin position="1"/>
        <end position="22"/>
    </location>
</feature>
<dbReference type="InterPro" id="IPR011008">
    <property type="entry name" value="Dimeric_a/b-barrel"/>
</dbReference>
<dbReference type="InterPro" id="IPR019885">
    <property type="entry name" value="Tscrpt_reg_HTH_AsnC-type_CS"/>
</dbReference>
<dbReference type="Gene3D" id="3.30.70.920">
    <property type="match status" value="1"/>
</dbReference>
<keyword evidence="7" id="KW-1185">Reference proteome</keyword>
<dbReference type="SMART" id="SM00344">
    <property type="entry name" value="HTH_ASNC"/>
    <property type="match status" value="1"/>
</dbReference>
<dbReference type="InterPro" id="IPR019887">
    <property type="entry name" value="Tscrpt_reg_AsnC/Lrp_C"/>
</dbReference>
<dbReference type="InterPro" id="IPR036388">
    <property type="entry name" value="WH-like_DNA-bd_sf"/>
</dbReference>
<dbReference type="Gene3D" id="1.10.10.10">
    <property type="entry name" value="Winged helix-like DNA-binding domain superfamily/Winged helix DNA-binding domain"/>
    <property type="match status" value="1"/>
</dbReference>
<sequence length="178" mass="19660">MTKRNEETDNLQPNRPRAKPLDALDRKILSALAEDSTRSYADLGREVGLSAPAVHERVKRLRATGVIKRTSADLHGPSLGKDFLAFVHVEAAGWGKTEGVMEMARLPEVEEVHAVTGDTGLILKVRMDCPEAMEGFLWRIYDMPGVRSTRTYVVLSTHLERGVQAGITPELSQGDNLK</sequence>
<evidence type="ECO:0000313" key="6">
    <source>
        <dbReference type="EMBL" id="CUJ99050.1"/>
    </source>
</evidence>
<keyword evidence="1" id="KW-0805">Transcription regulation</keyword>
<dbReference type="PANTHER" id="PTHR30154">
    <property type="entry name" value="LEUCINE-RESPONSIVE REGULATORY PROTEIN"/>
    <property type="match status" value="1"/>
</dbReference>
<evidence type="ECO:0000259" key="5">
    <source>
        <dbReference type="PROSITE" id="PS50956"/>
    </source>
</evidence>
<feature type="domain" description="HTH asnC-type" evidence="5">
    <location>
        <begin position="21"/>
        <end position="82"/>
    </location>
</feature>
<dbReference type="InterPro" id="IPR036390">
    <property type="entry name" value="WH_DNA-bd_sf"/>
</dbReference>
<dbReference type="PROSITE" id="PS50956">
    <property type="entry name" value="HTH_ASNC_2"/>
    <property type="match status" value="1"/>
</dbReference>
<accession>A0A0P1IRA5</accession>
<proteinExistence type="predicted"/>
<dbReference type="GO" id="GO:0006355">
    <property type="term" value="P:regulation of DNA-templated transcription"/>
    <property type="evidence" value="ECO:0007669"/>
    <property type="project" value="UniProtKB-ARBA"/>
</dbReference>
<dbReference type="PRINTS" id="PR00033">
    <property type="entry name" value="HTHASNC"/>
</dbReference>
<evidence type="ECO:0000256" key="3">
    <source>
        <dbReference type="ARBA" id="ARBA00023163"/>
    </source>
</evidence>
<dbReference type="Pfam" id="PF13404">
    <property type="entry name" value="HTH_AsnC-type"/>
    <property type="match status" value="1"/>
</dbReference>
<keyword evidence="2" id="KW-0238">DNA-binding</keyword>
<dbReference type="InterPro" id="IPR011991">
    <property type="entry name" value="ArsR-like_HTH"/>
</dbReference>
<dbReference type="PANTHER" id="PTHR30154:SF53">
    <property type="entry name" value="HTH-TYPE TRANSCRIPTIONAL REGULATOR LRPC"/>
    <property type="match status" value="1"/>
</dbReference>